<gene>
    <name evidence="9" type="ORF">S06H3_06773</name>
</gene>
<feature type="non-terminal residue" evidence="9">
    <location>
        <position position="1"/>
    </location>
</feature>
<keyword evidence="4 7" id="KW-0812">Transmembrane</keyword>
<dbReference type="PANTHER" id="PTHR32243">
    <property type="entry name" value="MALTOSE TRANSPORT SYSTEM PERMEASE-RELATED"/>
    <property type="match status" value="1"/>
</dbReference>
<reference evidence="9" key="1">
    <citation type="journal article" date="2014" name="Front. Microbiol.">
        <title>High frequency of phylogenetically diverse reductive dehalogenase-homologous genes in deep subseafloor sedimentary metagenomes.</title>
        <authorList>
            <person name="Kawai M."/>
            <person name="Futagami T."/>
            <person name="Toyoda A."/>
            <person name="Takaki Y."/>
            <person name="Nishi S."/>
            <person name="Hori S."/>
            <person name="Arai W."/>
            <person name="Tsubouchi T."/>
            <person name="Morono Y."/>
            <person name="Uchiyama I."/>
            <person name="Ito T."/>
            <person name="Fujiyama A."/>
            <person name="Inagaki F."/>
            <person name="Takami H."/>
        </authorList>
    </citation>
    <scope>NUCLEOTIDE SEQUENCE</scope>
    <source>
        <strain evidence="9">Expedition CK06-06</strain>
    </source>
</reference>
<keyword evidence="2" id="KW-0813">Transport</keyword>
<dbReference type="PROSITE" id="PS50928">
    <property type="entry name" value="ABC_TM1"/>
    <property type="match status" value="1"/>
</dbReference>
<organism evidence="9">
    <name type="scientific">marine sediment metagenome</name>
    <dbReference type="NCBI Taxonomy" id="412755"/>
    <lineage>
        <taxon>unclassified sequences</taxon>
        <taxon>metagenomes</taxon>
        <taxon>ecological metagenomes</taxon>
    </lineage>
</organism>
<dbReference type="SUPFAM" id="SSF161098">
    <property type="entry name" value="MetI-like"/>
    <property type="match status" value="1"/>
</dbReference>
<evidence type="ECO:0000256" key="6">
    <source>
        <dbReference type="ARBA" id="ARBA00023136"/>
    </source>
</evidence>
<evidence type="ECO:0000256" key="3">
    <source>
        <dbReference type="ARBA" id="ARBA00022475"/>
    </source>
</evidence>
<proteinExistence type="predicted"/>
<dbReference type="GO" id="GO:0005886">
    <property type="term" value="C:plasma membrane"/>
    <property type="evidence" value="ECO:0007669"/>
    <property type="project" value="UniProtKB-SubCell"/>
</dbReference>
<accession>X1JJ70</accession>
<dbReference type="GO" id="GO:0055085">
    <property type="term" value="P:transmembrane transport"/>
    <property type="evidence" value="ECO:0007669"/>
    <property type="project" value="InterPro"/>
</dbReference>
<feature type="transmembrane region" description="Helical" evidence="7">
    <location>
        <begin position="90"/>
        <end position="115"/>
    </location>
</feature>
<evidence type="ECO:0000256" key="1">
    <source>
        <dbReference type="ARBA" id="ARBA00004651"/>
    </source>
</evidence>
<dbReference type="InterPro" id="IPR050901">
    <property type="entry name" value="BP-dep_ABC_trans_perm"/>
</dbReference>
<dbReference type="AlphaFoldDB" id="X1JJ70"/>
<feature type="transmembrane region" description="Helical" evidence="7">
    <location>
        <begin position="5"/>
        <end position="25"/>
    </location>
</feature>
<dbReference type="Pfam" id="PF00528">
    <property type="entry name" value="BPD_transp_1"/>
    <property type="match status" value="1"/>
</dbReference>
<dbReference type="CDD" id="cd06261">
    <property type="entry name" value="TM_PBP2"/>
    <property type="match status" value="1"/>
</dbReference>
<protein>
    <recommendedName>
        <fullName evidence="8">ABC transmembrane type-1 domain-containing protein</fullName>
    </recommendedName>
</protein>
<evidence type="ECO:0000259" key="8">
    <source>
        <dbReference type="PROSITE" id="PS50928"/>
    </source>
</evidence>
<feature type="transmembrane region" description="Helical" evidence="7">
    <location>
        <begin position="31"/>
        <end position="53"/>
    </location>
</feature>
<dbReference type="PANTHER" id="PTHR32243:SF18">
    <property type="entry name" value="INNER MEMBRANE ABC TRANSPORTER PERMEASE PROTEIN YCJP"/>
    <property type="match status" value="1"/>
</dbReference>
<evidence type="ECO:0000256" key="4">
    <source>
        <dbReference type="ARBA" id="ARBA00022692"/>
    </source>
</evidence>
<keyword evidence="3" id="KW-1003">Cell membrane</keyword>
<evidence type="ECO:0000256" key="5">
    <source>
        <dbReference type="ARBA" id="ARBA00022989"/>
    </source>
</evidence>
<dbReference type="InterPro" id="IPR035906">
    <property type="entry name" value="MetI-like_sf"/>
</dbReference>
<feature type="transmembrane region" description="Helical" evidence="7">
    <location>
        <begin position="135"/>
        <end position="158"/>
    </location>
</feature>
<feature type="domain" description="ABC transmembrane type-1" evidence="8">
    <location>
        <begin position="1"/>
        <end position="158"/>
    </location>
</feature>
<dbReference type="Gene3D" id="1.10.3720.10">
    <property type="entry name" value="MetI-like"/>
    <property type="match status" value="1"/>
</dbReference>
<evidence type="ECO:0000256" key="2">
    <source>
        <dbReference type="ARBA" id="ARBA00022448"/>
    </source>
</evidence>
<comment type="subcellular location">
    <subcellularLocation>
        <location evidence="1">Cell membrane</location>
        <topology evidence="1">Multi-pass membrane protein</topology>
    </subcellularLocation>
</comment>
<sequence>TLLNLVLVSQMLPIVMLLIPFYIAFRKLGLLNTYASVVFPYLVFTLPFSMWMLKGYFDTIPRALEEAAMIDGCGRVEAMRRVLLPNITPGLIATSIVAFIMAWDEFIIALTLLVSDNMRTLPPGIIMSFVGEFEIRWGDMMAASMIITIPVMLAFAFLHKHLVRGLTAGAVKG</sequence>
<keyword evidence="6 7" id="KW-0472">Membrane</keyword>
<dbReference type="InterPro" id="IPR000515">
    <property type="entry name" value="MetI-like"/>
</dbReference>
<evidence type="ECO:0000256" key="7">
    <source>
        <dbReference type="SAM" id="Phobius"/>
    </source>
</evidence>
<name>X1JJ70_9ZZZZ</name>
<dbReference type="EMBL" id="BARV01002671">
    <property type="protein sequence ID" value="GAH94786.1"/>
    <property type="molecule type" value="Genomic_DNA"/>
</dbReference>
<comment type="caution">
    <text evidence="9">The sequence shown here is derived from an EMBL/GenBank/DDBJ whole genome shotgun (WGS) entry which is preliminary data.</text>
</comment>
<keyword evidence="5 7" id="KW-1133">Transmembrane helix</keyword>
<evidence type="ECO:0000313" key="9">
    <source>
        <dbReference type="EMBL" id="GAH94786.1"/>
    </source>
</evidence>